<evidence type="ECO:0000313" key="2">
    <source>
        <dbReference type="EMBL" id="EXC39614.1"/>
    </source>
</evidence>
<accession>W9T1U4</accession>
<evidence type="ECO:0000313" key="3">
    <source>
        <dbReference type="Proteomes" id="UP000030645"/>
    </source>
</evidence>
<organism evidence="2 3">
    <name type="scientific">Morus notabilis</name>
    <dbReference type="NCBI Taxonomy" id="981085"/>
    <lineage>
        <taxon>Eukaryota</taxon>
        <taxon>Viridiplantae</taxon>
        <taxon>Streptophyta</taxon>
        <taxon>Embryophyta</taxon>
        <taxon>Tracheophyta</taxon>
        <taxon>Spermatophyta</taxon>
        <taxon>Magnoliopsida</taxon>
        <taxon>eudicotyledons</taxon>
        <taxon>Gunneridae</taxon>
        <taxon>Pentapetalae</taxon>
        <taxon>rosids</taxon>
        <taxon>fabids</taxon>
        <taxon>Rosales</taxon>
        <taxon>Moraceae</taxon>
        <taxon>Moreae</taxon>
        <taxon>Morus</taxon>
    </lineage>
</organism>
<gene>
    <name evidence="2" type="ORF">L484_000321</name>
</gene>
<keyword evidence="1" id="KW-1133">Transmembrane helix</keyword>
<feature type="transmembrane region" description="Helical" evidence="1">
    <location>
        <begin position="49"/>
        <end position="67"/>
    </location>
</feature>
<evidence type="ECO:0000256" key="1">
    <source>
        <dbReference type="SAM" id="Phobius"/>
    </source>
</evidence>
<protein>
    <submittedName>
        <fullName evidence="2">Uncharacterized protein</fullName>
    </submittedName>
</protein>
<keyword evidence="1" id="KW-0472">Membrane</keyword>
<keyword evidence="1" id="KW-0812">Transmembrane</keyword>
<name>W9T1U4_9ROSA</name>
<reference evidence="3" key="1">
    <citation type="submission" date="2013-01" db="EMBL/GenBank/DDBJ databases">
        <title>Draft Genome Sequence of a Mulberry Tree, Morus notabilis C.K. Schneid.</title>
        <authorList>
            <person name="He N."/>
            <person name="Zhao S."/>
        </authorList>
    </citation>
    <scope>NUCLEOTIDE SEQUENCE</scope>
</reference>
<dbReference type="EMBL" id="KE621310">
    <property type="protein sequence ID" value="EXC39614.1"/>
    <property type="molecule type" value="Genomic_DNA"/>
</dbReference>
<proteinExistence type="predicted"/>
<keyword evidence="3" id="KW-1185">Reference proteome</keyword>
<sequence>MEISSGSLRSSLKELFMTTKIPLSCLSRAASEVLQSDNQEDQQRSERKLLGIQYLAVVFVAAFQGTMAMTGRNARLQLPNLIDETEIIRWLLPMQLPSFFAELYR</sequence>
<dbReference type="AlphaFoldDB" id="W9T1U4"/>
<dbReference type="Proteomes" id="UP000030645">
    <property type="component" value="Unassembled WGS sequence"/>
</dbReference>